<feature type="compositionally biased region" description="Basic and acidic residues" evidence="1">
    <location>
        <begin position="152"/>
        <end position="162"/>
    </location>
</feature>
<proteinExistence type="predicted"/>
<feature type="region of interest" description="Disordered" evidence="1">
    <location>
        <begin position="269"/>
        <end position="332"/>
    </location>
</feature>
<dbReference type="OrthoDB" id="8019720at2"/>
<evidence type="ECO:0000313" key="2">
    <source>
        <dbReference type="EMBL" id="EEO29624.1"/>
    </source>
</evidence>
<feature type="compositionally biased region" description="Polar residues" evidence="1">
    <location>
        <begin position="287"/>
        <end position="301"/>
    </location>
</feature>
<feature type="compositionally biased region" description="Polar residues" evidence="1">
    <location>
        <begin position="218"/>
        <end position="236"/>
    </location>
</feature>
<sequence>MNPNNPFGMEIDDDGLPKYSPDRKNIAAYHMYKLGLTDKLPDPEDTHTPFFRTPSYYEEKARRERQAQAGLSTTFEGEQARPDPPGSDMTDLYKGRPFDVGGEGVNPPASRQKPFVPDTNAPYGQMGQAGQQVEKGQNSQPPLDTKAFGRQVLEHIFGERRPPYQNPSPDFRLSGQTSPAPIREEPAAPAQGQATPSPVRSQPVQRQQAVRRPAQVPTQPENTTSRPSETAGTGDTAHTTSLVENVMNTINQAFGQFNNAATEDDIREVYGYPGSKGSDGQTEDTGKTTGFSDSSQQTSPDYGNIPLPAPQAQRPLKSNKLPRGIRNNNPGNLDFVGMWKNSGATREDGGTGRFAVFKKPEDGLRALAVQLKRYANAGEDTIYKIISKYAPVNENNTTAYMNAVSRQLNAGIHEKLNLGNPECLKKLMGSVIQHENGYNPYSSQMIFDAARFGTSHKGKWGGRWEGPGLNQN</sequence>
<dbReference type="HOGENOM" id="CLU_578520_0_0_4"/>
<reference evidence="2 3" key="1">
    <citation type="submission" date="2009-02" db="EMBL/GenBank/DDBJ databases">
        <title>The Genome Sequence of Oxalobacter formigenes OXCC13.</title>
        <authorList>
            <consortium name="The Broad Institute Genome Sequencing Platform"/>
            <person name="Ward D."/>
            <person name="Young S.K."/>
            <person name="Kodira C.D."/>
            <person name="Zeng Q."/>
            <person name="Koehrsen M."/>
            <person name="Alvarado L."/>
            <person name="Berlin A."/>
            <person name="Borenstein D."/>
            <person name="Chen Z."/>
            <person name="Engels R."/>
            <person name="Freedman E."/>
            <person name="Gellesch M."/>
            <person name="Goldberg J."/>
            <person name="Griggs A."/>
            <person name="Gujja S."/>
            <person name="Heiman D."/>
            <person name="Hepburn T."/>
            <person name="Howarth C."/>
            <person name="Jen D."/>
            <person name="Larson L."/>
            <person name="Lewis B."/>
            <person name="Mehta T."/>
            <person name="Park D."/>
            <person name="Pearson M."/>
            <person name="Roberts A."/>
            <person name="Saif S."/>
            <person name="Shea T."/>
            <person name="Shenoy N."/>
            <person name="Sisk P."/>
            <person name="Stolte C."/>
            <person name="Sykes S."/>
            <person name="Walk T."/>
            <person name="White J."/>
            <person name="Yandava C."/>
            <person name="Allison M.J."/>
            <person name="Lander E."/>
            <person name="Nusbaum C."/>
            <person name="Galagan J."/>
            <person name="Birren B."/>
        </authorList>
    </citation>
    <scope>NUCLEOTIDE SEQUENCE [LARGE SCALE GENOMIC DNA]</scope>
    <source>
        <strain evidence="2 3">OXCC13</strain>
    </source>
</reference>
<evidence type="ECO:0000256" key="1">
    <source>
        <dbReference type="SAM" id="MobiDB-lite"/>
    </source>
</evidence>
<protein>
    <submittedName>
        <fullName evidence="2">Uncharacterized protein</fullName>
    </submittedName>
</protein>
<evidence type="ECO:0000313" key="3">
    <source>
        <dbReference type="Proteomes" id="UP000005089"/>
    </source>
</evidence>
<organism evidence="2 3">
    <name type="scientific">Oxalobacter formigenes OXCC13</name>
    <dbReference type="NCBI Taxonomy" id="556269"/>
    <lineage>
        <taxon>Bacteria</taxon>
        <taxon>Pseudomonadati</taxon>
        <taxon>Pseudomonadota</taxon>
        <taxon>Betaproteobacteria</taxon>
        <taxon>Burkholderiales</taxon>
        <taxon>Oxalobacteraceae</taxon>
        <taxon>Oxalobacter</taxon>
    </lineage>
</organism>
<dbReference type="RefSeq" id="WP_005880246.1">
    <property type="nucleotide sequence ID" value="NZ_CP019430.1"/>
</dbReference>
<dbReference type="GeneID" id="77135440"/>
<accession>C3X8U8</accession>
<feature type="compositionally biased region" description="Low complexity" evidence="1">
    <location>
        <begin position="196"/>
        <end position="217"/>
    </location>
</feature>
<feature type="region of interest" description="Disordered" evidence="1">
    <location>
        <begin position="38"/>
        <end position="236"/>
    </location>
</feature>
<keyword evidence="3" id="KW-1185">Reference proteome</keyword>
<dbReference type="AlphaFoldDB" id="C3X8U8"/>
<dbReference type="EMBL" id="GG658170">
    <property type="protein sequence ID" value="EEO29624.1"/>
    <property type="molecule type" value="Genomic_DNA"/>
</dbReference>
<gene>
    <name evidence="2" type="ORF">OFBG_00652</name>
</gene>
<name>C3X8U8_OXAFO</name>
<dbReference type="Proteomes" id="UP000005089">
    <property type="component" value="Unassembled WGS sequence"/>
</dbReference>
<feature type="compositionally biased region" description="Polar residues" evidence="1">
    <location>
        <begin position="128"/>
        <end position="142"/>
    </location>
</feature>
<dbReference type="eggNOG" id="ENOG5032ZB3">
    <property type="taxonomic scope" value="Bacteria"/>
</dbReference>
<feature type="compositionally biased region" description="Basic and acidic residues" evidence="1">
    <location>
        <begin position="57"/>
        <end position="66"/>
    </location>
</feature>
<dbReference type="STRING" id="847.BRW83_1580"/>